<proteinExistence type="predicted"/>
<reference evidence="1 2" key="1">
    <citation type="submission" date="2018-12" db="EMBL/GenBank/DDBJ databases">
        <title>three novel Halomonas strain isolated from plants.</title>
        <authorList>
            <person name="Sun C."/>
        </authorList>
    </citation>
    <scope>NUCLEOTIDE SEQUENCE [LARGE SCALE GENOMIC DNA]</scope>
    <source>
        <strain evidence="1 2">DSM 19434</strain>
    </source>
</reference>
<protein>
    <submittedName>
        <fullName evidence="1">Uncharacterized protein</fullName>
    </submittedName>
</protein>
<dbReference type="EMBL" id="RZHG01000012">
    <property type="protein sequence ID" value="RUR32097.1"/>
    <property type="molecule type" value="Genomic_DNA"/>
</dbReference>
<evidence type="ECO:0000313" key="2">
    <source>
        <dbReference type="Proteomes" id="UP000287336"/>
    </source>
</evidence>
<sequence length="73" mass="8435">MEAVDYWTVQRLVERIADSDGQLLLEPAYELEGWWRCMTKQPSMPTDATRVGPSRHVMVDLGGIGDQKNSRWR</sequence>
<dbReference type="OrthoDB" id="9815173at2"/>
<gene>
    <name evidence="1" type="ORF">ELY33_06700</name>
</gene>
<dbReference type="Proteomes" id="UP000287336">
    <property type="component" value="Unassembled WGS sequence"/>
</dbReference>
<accession>A0A3S0W906</accession>
<organism evidence="1 2">
    <name type="scientific">Vreelandella andesensis</name>
    <dbReference type="NCBI Taxonomy" id="447567"/>
    <lineage>
        <taxon>Bacteria</taxon>
        <taxon>Pseudomonadati</taxon>
        <taxon>Pseudomonadota</taxon>
        <taxon>Gammaproteobacteria</taxon>
        <taxon>Oceanospirillales</taxon>
        <taxon>Halomonadaceae</taxon>
        <taxon>Vreelandella</taxon>
    </lineage>
</organism>
<comment type="caution">
    <text evidence="1">The sequence shown here is derived from an EMBL/GenBank/DDBJ whole genome shotgun (WGS) entry which is preliminary data.</text>
</comment>
<name>A0A3S0W906_9GAMM</name>
<evidence type="ECO:0000313" key="1">
    <source>
        <dbReference type="EMBL" id="RUR32097.1"/>
    </source>
</evidence>
<dbReference type="AlphaFoldDB" id="A0A3S0W906"/>
<keyword evidence="2" id="KW-1185">Reference proteome</keyword>